<name>A0A0D2YID2_FUSOF</name>
<feature type="compositionally biased region" description="Basic and acidic residues" evidence="2">
    <location>
        <begin position="121"/>
        <end position="161"/>
    </location>
</feature>
<dbReference type="EnsemblFungi" id="FOXG_16197T0">
    <property type="protein sequence ID" value="FOXG_16197P0"/>
    <property type="gene ID" value="FOXG_16197"/>
</dbReference>
<dbReference type="EnsemblFungi" id="FOXG_06828T0">
    <property type="protein sequence ID" value="FOXG_06828P0"/>
    <property type="gene ID" value="FOXG_06828"/>
</dbReference>
<feature type="compositionally biased region" description="Polar residues" evidence="2">
    <location>
        <begin position="166"/>
        <end position="186"/>
    </location>
</feature>
<dbReference type="AlphaFoldDB" id="A0A0D2YID2"/>
<dbReference type="PROSITE" id="PS00036">
    <property type="entry name" value="BZIP_BASIC"/>
    <property type="match status" value="1"/>
</dbReference>
<evidence type="ECO:0000256" key="1">
    <source>
        <dbReference type="SAM" id="Coils"/>
    </source>
</evidence>
<accession>A0A0D2YID2</accession>
<proteinExistence type="predicted"/>
<feature type="coiled-coil region" evidence="1">
    <location>
        <begin position="196"/>
        <end position="223"/>
    </location>
</feature>
<reference evidence="4" key="2">
    <citation type="submission" date="2025-05" db="UniProtKB">
        <authorList>
            <consortium name="EnsemblFungi"/>
        </authorList>
    </citation>
    <scope>IDENTIFICATION</scope>
    <source>
        <strain evidence="4">4287 / CBS 123668 / FGSC 9935 / NRRL 34936</strain>
    </source>
</reference>
<dbReference type="InterPro" id="IPR046347">
    <property type="entry name" value="bZIP_sf"/>
</dbReference>
<sequence length="270" mass="30268">MDILLAFAMAQSAAPPMESLCEPSAVHNFGTVSHPAREQCWAADQPKFPGPSEAVGSNAQHEYDVDDFILNYGYAPASTNLTGSIFSQQYPTPPRTRELTSPERSPSNSDGRRRSSSTQSDDQKRKPNHAERDPTKSSGRDSTKKTKAKEKAAAEVHENTKKRGSTNDAAVTNLSSPHFKNNANTRKVQERNRIASNKFRIRKQEDERKLKSAEKDMEQINRDLLTCATDLTLQVYNLKMKLLQHTDCDCALIQEYIANEAHRYIQDLGD</sequence>
<protein>
    <recommendedName>
        <fullName evidence="3">BZIP domain-containing protein</fullName>
    </recommendedName>
</protein>
<feature type="region of interest" description="Disordered" evidence="2">
    <location>
        <begin position="84"/>
        <end position="193"/>
    </location>
</feature>
<feature type="domain" description="BZIP" evidence="3">
    <location>
        <begin position="187"/>
        <end position="202"/>
    </location>
</feature>
<gene>
    <name evidence="4" type="primary">28957116</name>
</gene>
<evidence type="ECO:0000256" key="2">
    <source>
        <dbReference type="SAM" id="MobiDB-lite"/>
    </source>
</evidence>
<dbReference type="SUPFAM" id="SSF57959">
    <property type="entry name" value="Leucine zipper domain"/>
    <property type="match status" value="1"/>
</dbReference>
<evidence type="ECO:0000313" key="4">
    <source>
        <dbReference type="EnsemblFungi" id="FOXG_16197P0"/>
    </source>
</evidence>
<dbReference type="EnsemblFungi" id="FOXG_16183T0">
    <property type="protein sequence ID" value="FOXG_16183P0"/>
    <property type="gene ID" value="FOXG_16183"/>
</dbReference>
<dbReference type="InterPro" id="IPR004827">
    <property type="entry name" value="bZIP"/>
</dbReference>
<evidence type="ECO:0000259" key="3">
    <source>
        <dbReference type="PROSITE" id="PS00036"/>
    </source>
</evidence>
<organism evidence="4 5">
    <name type="scientific">Fusarium oxysporum (strain Fo5176)</name>
    <name type="common">Fusarium vascular wilt</name>
    <dbReference type="NCBI Taxonomy" id="660025"/>
    <lineage>
        <taxon>Eukaryota</taxon>
        <taxon>Fungi</taxon>
        <taxon>Dikarya</taxon>
        <taxon>Ascomycota</taxon>
        <taxon>Pezizomycotina</taxon>
        <taxon>Sordariomycetes</taxon>
        <taxon>Hypocreomycetidae</taxon>
        <taxon>Hypocreales</taxon>
        <taxon>Nectriaceae</taxon>
        <taxon>Fusarium</taxon>
        <taxon>Fusarium oxysporum species complex</taxon>
    </lineage>
</organism>
<dbReference type="VEuPathDB" id="FungiDB:FOXG_16183"/>
<keyword evidence="1" id="KW-0175">Coiled coil</keyword>
<dbReference type="GO" id="GO:0003700">
    <property type="term" value="F:DNA-binding transcription factor activity"/>
    <property type="evidence" value="ECO:0007669"/>
    <property type="project" value="InterPro"/>
</dbReference>
<evidence type="ECO:0000313" key="5">
    <source>
        <dbReference type="Proteomes" id="UP000002489"/>
    </source>
</evidence>
<dbReference type="Gene3D" id="1.20.5.170">
    <property type="match status" value="1"/>
</dbReference>
<reference evidence="5" key="1">
    <citation type="journal article" date="2012" name="Mol. Plant Microbe Interact.">
        <title>A highly conserved effector in Fusarium oxysporum is required for full virulence on Arabidopsis.</title>
        <authorList>
            <person name="Thatcher L.F."/>
            <person name="Gardiner D.M."/>
            <person name="Kazan K."/>
            <person name="Manners J."/>
        </authorList>
    </citation>
    <scope>NUCLEOTIDE SEQUENCE [LARGE SCALE GENOMIC DNA]</scope>
    <source>
        <strain evidence="5">Fo5176</strain>
    </source>
</reference>
<dbReference type="Proteomes" id="UP000002489">
    <property type="component" value="Unassembled WGS sequence"/>
</dbReference>